<organism evidence="1 3">
    <name type="scientific">Paenibacillus barcinonensis</name>
    <dbReference type="NCBI Taxonomy" id="198119"/>
    <lineage>
        <taxon>Bacteria</taxon>
        <taxon>Bacillati</taxon>
        <taxon>Bacillota</taxon>
        <taxon>Bacilli</taxon>
        <taxon>Bacillales</taxon>
        <taxon>Paenibacillaceae</taxon>
        <taxon>Paenibacillus</taxon>
    </lineage>
</organism>
<evidence type="ECO:0000313" key="2">
    <source>
        <dbReference type="EMBL" id="QKS56009.1"/>
    </source>
</evidence>
<reference evidence="2 4" key="2">
    <citation type="submission" date="2020-06" db="EMBL/GenBank/DDBJ databases">
        <title>Complete genome of Paenibacillus barcinonensis KACC11450.</title>
        <authorList>
            <person name="Kim M."/>
            <person name="Park Y.-J."/>
            <person name="Shin J.-H."/>
        </authorList>
    </citation>
    <scope>NUCLEOTIDE SEQUENCE [LARGE SCALE GENOMIC DNA]</scope>
    <source>
        <strain evidence="2 4">KACC11450</strain>
    </source>
</reference>
<gene>
    <name evidence="1" type="ORF">DFQ00_102442</name>
    <name evidence="2" type="ORF">HUB98_06395</name>
</gene>
<dbReference type="Proteomes" id="UP000247790">
    <property type="component" value="Unassembled WGS sequence"/>
</dbReference>
<dbReference type="EMBL" id="CP054614">
    <property type="protein sequence ID" value="QKS56009.1"/>
    <property type="molecule type" value="Genomic_DNA"/>
</dbReference>
<dbReference type="Proteomes" id="UP000509327">
    <property type="component" value="Chromosome"/>
</dbReference>
<dbReference type="RefSeq" id="WP_110895138.1">
    <property type="nucleotide sequence ID" value="NZ_CP054614.1"/>
</dbReference>
<protein>
    <recommendedName>
        <fullName evidence="5">HK97 gp10 family phage protein</fullName>
    </recommendedName>
</protein>
<dbReference type="OrthoDB" id="2396600at2"/>
<sequence>MQVKTQQDLIKFLQKLNQPIAKALSDDVARTVKQTMKEKVKEEVYDVYEPTMYSRTGVLGSEESMKSELINETTLVVENVRSDGDRNVAEVVESGQNYQFGFEYAGVPRPFTEATREELRNTGAHKAAMYKGLKSQGITLK</sequence>
<evidence type="ECO:0008006" key="5">
    <source>
        <dbReference type="Google" id="ProtNLM"/>
    </source>
</evidence>
<accession>A0A2V4VW06</accession>
<evidence type="ECO:0000313" key="3">
    <source>
        <dbReference type="Proteomes" id="UP000247790"/>
    </source>
</evidence>
<keyword evidence="4" id="KW-1185">Reference proteome</keyword>
<evidence type="ECO:0000313" key="4">
    <source>
        <dbReference type="Proteomes" id="UP000509327"/>
    </source>
</evidence>
<dbReference type="EMBL" id="QJSW01000002">
    <property type="protein sequence ID" value="PYE51647.1"/>
    <property type="molecule type" value="Genomic_DNA"/>
</dbReference>
<dbReference type="AlphaFoldDB" id="A0A2V4VW06"/>
<name>A0A2V4VW06_PAEBA</name>
<proteinExistence type="predicted"/>
<reference evidence="1 3" key="1">
    <citation type="submission" date="2018-06" db="EMBL/GenBank/DDBJ databases">
        <title>Genomic Encyclopedia of Type Strains, Phase III (KMG-III): the genomes of soil and plant-associated and newly described type strains.</title>
        <authorList>
            <person name="Whitman W."/>
        </authorList>
    </citation>
    <scope>NUCLEOTIDE SEQUENCE [LARGE SCALE GENOMIC DNA]</scope>
    <source>
        <strain evidence="1 3">CECT 7022</strain>
    </source>
</reference>
<evidence type="ECO:0000313" key="1">
    <source>
        <dbReference type="EMBL" id="PYE51647.1"/>
    </source>
</evidence>